<keyword evidence="1" id="KW-0812">Transmembrane</keyword>
<dbReference type="SMART" id="SM00563">
    <property type="entry name" value="PlsC"/>
    <property type="match status" value="1"/>
</dbReference>
<dbReference type="Proteomes" id="UP000244441">
    <property type="component" value="Chromosome"/>
</dbReference>
<dbReference type="AlphaFoldDB" id="A0A2S0VXD7"/>
<evidence type="ECO:0000313" key="3">
    <source>
        <dbReference type="EMBL" id="AWB68780.1"/>
    </source>
</evidence>
<protein>
    <submittedName>
        <fullName evidence="3">Acyltransferase</fullName>
    </submittedName>
</protein>
<gene>
    <name evidence="3" type="ORF">C2869_21310</name>
</gene>
<keyword evidence="4" id="KW-1185">Reference proteome</keyword>
<dbReference type="RefSeq" id="WP_108604832.1">
    <property type="nucleotide sequence ID" value="NZ_CP026604.1"/>
</dbReference>
<dbReference type="GO" id="GO:0005886">
    <property type="term" value="C:plasma membrane"/>
    <property type="evidence" value="ECO:0007669"/>
    <property type="project" value="TreeGrafter"/>
</dbReference>
<dbReference type="GO" id="GO:0016746">
    <property type="term" value="F:acyltransferase activity"/>
    <property type="evidence" value="ECO:0007669"/>
    <property type="project" value="UniProtKB-KW"/>
</dbReference>
<reference evidence="3 4" key="1">
    <citation type="submission" date="2018-01" db="EMBL/GenBank/DDBJ databases">
        <title>Genome sequence of a Cantenovulum-like bacteria.</title>
        <authorList>
            <person name="Tan W.R."/>
            <person name="Lau N.-S."/>
            <person name="Go F."/>
            <person name="Amirul A.-A.A."/>
        </authorList>
    </citation>
    <scope>NUCLEOTIDE SEQUENCE [LARGE SCALE GENOMIC DNA]</scope>
    <source>
        <strain evidence="3 4">CCB-QB4</strain>
    </source>
</reference>
<evidence type="ECO:0000313" key="4">
    <source>
        <dbReference type="Proteomes" id="UP000244441"/>
    </source>
</evidence>
<keyword evidence="3" id="KW-0012">Acyltransferase</keyword>
<evidence type="ECO:0000259" key="2">
    <source>
        <dbReference type="SMART" id="SM00563"/>
    </source>
</evidence>
<keyword evidence="1" id="KW-0472">Membrane</keyword>
<feature type="domain" description="Phospholipid/glycerol acyltransferase" evidence="2">
    <location>
        <begin position="88"/>
        <end position="215"/>
    </location>
</feature>
<dbReference type="KEGG" id="cate:C2869_21310"/>
<dbReference type="PANTHER" id="PTHR10983:SF15">
    <property type="entry name" value="ACYLTRANSFERASE YIHG-RELATED"/>
    <property type="match status" value="1"/>
</dbReference>
<dbReference type="OrthoDB" id="319710at2"/>
<name>A0A2S0VXD7_9ALTE</name>
<keyword evidence="3" id="KW-0808">Transferase</keyword>
<dbReference type="PANTHER" id="PTHR10983">
    <property type="entry name" value="1-ACYLGLYCEROL-3-PHOSPHATE ACYLTRANSFERASE-RELATED"/>
    <property type="match status" value="1"/>
</dbReference>
<dbReference type="CDD" id="cd07990">
    <property type="entry name" value="LPLAT_LCLAT1-like"/>
    <property type="match status" value="1"/>
</dbReference>
<dbReference type="SUPFAM" id="SSF69593">
    <property type="entry name" value="Glycerol-3-phosphate (1)-acyltransferase"/>
    <property type="match status" value="1"/>
</dbReference>
<organism evidence="3 4">
    <name type="scientific">Saccharobesus litoralis</name>
    <dbReference type="NCBI Taxonomy" id="2172099"/>
    <lineage>
        <taxon>Bacteria</taxon>
        <taxon>Pseudomonadati</taxon>
        <taxon>Pseudomonadota</taxon>
        <taxon>Gammaproteobacteria</taxon>
        <taxon>Alteromonadales</taxon>
        <taxon>Alteromonadaceae</taxon>
        <taxon>Saccharobesus</taxon>
    </lineage>
</organism>
<dbReference type="NCBIfam" id="NF010621">
    <property type="entry name" value="PRK14014.1"/>
    <property type="match status" value="1"/>
</dbReference>
<accession>A0A2S0VXD7</accession>
<sequence length="298" mass="34583">MLRHLPCFIIRPIITLLLSLNLVYWGSLIILGGVIKLLLPSQLKFKWSRVLESFMHAWAYINMLVIRCFNPIEFDVQGIEHLNTRNWYLLLANHQSWFDIMLISYLCINKMPAGRYFLKRELLKIPFIGLAAWALDMPLMQRYSKQYLSKYPEKRGCDIATTQKACEKFKFIPVTVINFVEGTRFTKQKHQLKQSPYRHLLPAKAGGIAFALATMGQQFSGILNTTLCYPDNPEGAMHAAACGKLKRLTVRIEFIPITTQHLGDYDNDLAFKQGFQNWLNGLWQKKDIELQKLRDKNQ</sequence>
<keyword evidence="1" id="KW-1133">Transmembrane helix</keyword>
<dbReference type="EMBL" id="CP026604">
    <property type="protein sequence ID" value="AWB68780.1"/>
    <property type="molecule type" value="Genomic_DNA"/>
</dbReference>
<feature type="transmembrane region" description="Helical" evidence="1">
    <location>
        <begin position="12"/>
        <end position="38"/>
    </location>
</feature>
<dbReference type="Pfam" id="PF01553">
    <property type="entry name" value="Acyltransferase"/>
    <property type="match status" value="1"/>
</dbReference>
<dbReference type="InterPro" id="IPR002123">
    <property type="entry name" value="Plipid/glycerol_acylTrfase"/>
</dbReference>
<proteinExistence type="predicted"/>
<evidence type="ECO:0000256" key="1">
    <source>
        <dbReference type="SAM" id="Phobius"/>
    </source>
</evidence>